<dbReference type="KEGG" id="hoh:Hoch_4305"/>
<dbReference type="OrthoDB" id="9809450at2"/>
<dbReference type="STRING" id="502025.Hoch_4305"/>
<evidence type="ECO:0000313" key="6">
    <source>
        <dbReference type="Proteomes" id="UP000001880"/>
    </source>
</evidence>
<dbReference type="GO" id="GO:0005524">
    <property type="term" value="F:ATP binding"/>
    <property type="evidence" value="ECO:0007669"/>
    <property type="project" value="UniProtKB-KW"/>
</dbReference>
<dbReference type="Pfam" id="PF00005">
    <property type="entry name" value="ABC_tran"/>
    <property type="match status" value="1"/>
</dbReference>
<evidence type="ECO:0000256" key="3">
    <source>
        <dbReference type="ARBA" id="ARBA00022840"/>
    </source>
</evidence>
<dbReference type="SUPFAM" id="SSF52540">
    <property type="entry name" value="P-loop containing nucleoside triphosphate hydrolases"/>
    <property type="match status" value="1"/>
</dbReference>
<name>D0LM95_HALO1</name>
<proteinExistence type="predicted"/>
<dbReference type="PROSITE" id="PS50893">
    <property type="entry name" value="ABC_TRANSPORTER_2"/>
    <property type="match status" value="1"/>
</dbReference>
<keyword evidence="3" id="KW-0067">ATP-binding</keyword>
<evidence type="ECO:0000259" key="4">
    <source>
        <dbReference type="PROSITE" id="PS50893"/>
    </source>
</evidence>
<organism evidence="5 6">
    <name type="scientific">Haliangium ochraceum (strain DSM 14365 / JCM 11303 / SMP-2)</name>
    <dbReference type="NCBI Taxonomy" id="502025"/>
    <lineage>
        <taxon>Bacteria</taxon>
        <taxon>Pseudomonadati</taxon>
        <taxon>Myxococcota</taxon>
        <taxon>Polyangia</taxon>
        <taxon>Haliangiales</taxon>
        <taxon>Kofleriaceae</taxon>
        <taxon>Haliangium</taxon>
    </lineage>
</organism>
<evidence type="ECO:0000313" key="5">
    <source>
        <dbReference type="EMBL" id="ACY16801.1"/>
    </source>
</evidence>
<dbReference type="PROSITE" id="PS00211">
    <property type="entry name" value="ABC_TRANSPORTER_1"/>
    <property type="match status" value="1"/>
</dbReference>
<dbReference type="GO" id="GO:0016887">
    <property type="term" value="F:ATP hydrolysis activity"/>
    <property type="evidence" value="ECO:0007669"/>
    <property type="project" value="InterPro"/>
</dbReference>
<dbReference type="PANTHER" id="PTHR42781">
    <property type="entry name" value="SPERMIDINE/PUTRESCINE IMPORT ATP-BINDING PROTEIN POTA"/>
    <property type="match status" value="1"/>
</dbReference>
<accession>D0LM95</accession>
<dbReference type="InterPro" id="IPR003439">
    <property type="entry name" value="ABC_transporter-like_ATP-bd"/>
</dbReference>
<protein>
    <submittedName>
        <fullName evidence="5">ABC transporter related protein</fullName>
    </submittedName>
</protein>
<keyword evidence="6" id="KW-1185">Reference proteome</keyword>
<dbReference type="Proteomes" id="UP000001880">
    <property type="component" value="Chromosome"/>
</dbReference>
<dbReference type="Gene3D" id="3.40.50.300">
    <property type="entry name" value="P-loop containing nucleotide triphosphate hydrolases"/>
    <property type="match status" value="1"/>
</dbReference>
<keyword evidence="1" id="KW-0813">Transport</keyword>
<dbReference type="InterPro" id="IPR027417">
    <property type="entry name" value="P-loop_NTPase"/>
</dbReference>
<dbReference type="eggNOG" id="COG3842">
    <property type="taxonomic scope" value="Bacteria"/>
</dbReference>
<dbReference type="HOGENOM" id="CLU_000604_1_22_7"/>
<dbReference type="InterPro" id="IPR017871">
    <property type="entry name" value="ABC_transporter-like_CS"/>
</dbReference>
<dbReference type="InterPro" id="IPR003593">
    <property type="entry name" value="AAA+_ATPase"/>
</dbReference>
<reference evidence="5 6" key="1">
    <citation type="journal article" date="2010" name="Stand. Genomic Sci.">
        <title>Complete genome sequence of Haliangium ochraceum type strain (SMP-2).</title>
        <authorList>
            <consortium name="US DOE Joint Genome Institute (JGI-PGF)"/>
            <person name="Ivanova N."/>
            <person name="Daum C."/>
            <person name="Lang E."/>
            <person name="Abt B."/>
            <person name="Kopitz M."/>
            <person name="Saunders E."/>
            <person name="Lapidus A."/>
            <person name="Lucas S."/>
            <person name="Glavina Del Rio T."/>
            <person name="Nolan M."/>
            <person name="Tice H."/>
            <person name="Copeland A."/>
            <person name="Cheng J.F."/>
            <person name="Chen F."/>
            <person name="Bruce D."/>
            <person name="Goodwin L."/>
            <person name="Pitluck S."/>
            <person name="Mavromatis K."/>
            <person name="Pati A."/>
            <person name="Mikhailova N."/>
            <person name="Chen A."/>
            <person name="Palaniappan K."/>
            <person name="Land M."/>
            <person name="Hauser L."/>
            <person name="Chang Y.J."/>
            <person name="Jeffries C.D."/>
            <person name="Detter J.C."/>
            <person name="Brettin T."/>
            <person name="Rohde M."/>
            <person name="Goker M."/>
            <person name="Bristow J."/>
            <person name="Markowitz V."/>
            <person name="Eisen J.A."/>
            <person name="Hugenholtz P."/>
            <person name="Kyrpides N.C."/>
            <person name="Klenk H.P."/>
        </authorList>
    </citation>
    <scope>NUCLEOTIDE SEQUENCE [LARGE SCALE GENOMIC DNA]</scope>
    <source>
        <strain evidence="6">DSM 14365 / CIP 107738 / JCM 11303 / AJ 13395 / SMP-2</strain>
    </source>
</reference>
<keyword evidence="2" id="KW-0547">Nucleotide-binding</keyword>
<dbReference type="AlphaFoldDB" id="D0LM95"/>
<dbReference type="SMART" id="SM00382">
    <property type="entry name" value="AAA"/>
    <property type="match status" value="1"/>
</dbReference>
<evidence type="ECO:0000256" key="2">
    <source>
        <dbReference type="ARBA" id="ARBA00022741"/>
    </source>
</evidence>
<dbReference type="EMBL" id="CP001804">
    <property type="protein sequence ID" value="ACY16801.1"/>
    <property type="molecule type" value="Genomic_DNA"/>
</dbReference>
<gene>
    <name evidence="5" type="ordered locus">Hoch_4305</name>
</gene>
<feature type="domain" description="ABC transporter" evidence="4">
    <location>
        <begin position="1"/>
        <end position="237"/>
    </location>
</feature>
<evidence type="ECO:0000256" key="1">
    <source>
        <dbReference type="ARBA" id="ARBA00022448"/>
    </source>
</evidence>
<dbReference type="RefSeq" id="WP_012829399.1">
    <property type="nucleotide sequence ID" value="NC_013440.1"/>
</dbReference>
<sequence length="248" mass="26466">MRWRVDVRADIGALPLDLQLAGDAAPTAVIGPNGAGKTTLLRLLAGAYRPTQGRIELGQRVLFDAARGVDTPPELRGVGYVPQGYRLFPMLRVVDNVAFGLSTGPRRQGKRARRRAAIALLEELGCAHLAEKLPHALSGGEQQRVALARALLVEPQMLLLDEPLAALDAAARRVTRGFLAARLRAAGRPAIVVTHDLRDVLALGARVCVIERGRVLQCGTPEALRAEPASDFVAEFFGAAALLAAPVF</sequence>
<dbReference type="PANTHER" id="PTHR42781:SF4">
    <property type="entry name" value="SPERMIDINE_PUTRESCINE IMPORT ATP-BINDING PROTEIN POTA"/>
    <property type="match status" value="1"/>
</dbReference>
<dbReference type="InterPro" id="IPR050093">
    <property type="entry name" value="ABC_SmlMolc_Importer"/>
</dbReference>